<proteinExistence type="predicted"/>
<protein>
    <submittedName>
        <fullName evidence="1">Uncharacterized protein</fullName>
    </submittedName>
</protein>
<dbReference type="OrthoDB" id="5049068at2759"/>
<accession>A0A2L2T1G6</accession>
<dbReference type="GeneID" id="37252578"/>
<sequence>MCQKVETVCCHCGELLFEYFIACNAWRVDARQASDENEPLPLASQCEYPKEKEIQPLLSGCPNNDSCPYWFANLFRGYGEAANKTLQVRQFRDQVAQEKYSEWKEDFARKYFVKKPILPRQEPDGFWYMVLNDFLSGIESVEPISIVFSFDGGQTAFEALEDAVQSEAQQNTLL</sequence>
<evidence type="ECO:0000313" key="2">
    <source>
        <dbReference type="Proteomes" id="UP000245910"/>
    </source>
</evidence>
<organism evidence="1 2">
    <name type="scientific">Fusarium venenatum</name>
    <dbReference type="NCBI Taxonomy" id="56646"/>
    <lineage>
        <taxon>Eukaryota</taxon>
        <taxon>Fungi</taxon>
        <taxon>Dikarya</taxon>
        <taxon>Ascomycota</taxon>
        <taxon>Pezizomycotina</taxon>
        <taxon>Sordariomycetes</taxon>
        <taxon>Hypocreomycetidae</taxon>
        <taxon>Hypocreales</taxon>
        <taxon>Nectriaceae</taxon>
        <taxon>Fusarium</taxon>
    </lineage>
</organism>
<dbReference type="AlphaFoldDB" id="A0A2L2T1G6"/>
<dbReference type="EMBL" id="LN649229">
    <property type="protein sequence ID" value="CEI64422.1"/>
    <property type="molecule type" value="Genomic_DNA"/>
</dbReference>
<dbReference type="KEGG" id="fvn:FVRRES_00934"/>
<keyword evidence="2" id="KW-1185">Reference proteome</keyword>
<evidence type="ECO:0000313" key="1">
    <source>
        <dbReference type="EMBL" id="CEI64422.1"/>
    </source>
</evidence>
<name>A0A2L2T1G6_9HYPO</name>
<dbReference type="Proteomes" id="UP000245910">
    <property type="component" value="Chromosome I"/>
</dbReference>
<reference evidence="2" key="1">
    <citation type="submission" date="2014-10" db="EMBL/GenBank/DDBJ databases">
        <authorList>
            <person name="King R."/>
        </authorList>
    </citation>
    <scope>NUCLEOTIDE SEQUENCE [LARGE SCALE GENOMIC DNA]</scope>
    <source>
        <strain evidence="2">A3/5</strain>
    </source>
</reference>
<dbReference type="RefSeq" id="XP_025588142.1">
    <property type="nucleotide sequence ID" value="XM_025738198.1"/>
</dbReference>